<evidence type="ECO:0000313" key="3">
    <source>
        <dbReference type="Proteomes" id="UP000467700"/>
    </source>
</evidence>
<dbReference type="Gene3D" id="3.40.50.1820">
    <property type="entry name" value="alpha/beta hydrolase"/>
    <property type="match status" value="1"/>
</dbReference>
<dbReference type="EMBL" id="CACVBS010000075">
    <property type="protein sequence ID" value="CAA7269178.1"/>
    <property type="molecule type" value="Genomic_DNA"/>
</dbReference>
<evidence type="ECO:0000259" key="1">
    <source>
        <dbReference type="Pfam" id="PF12697"/>
    </source>
</evidence>
<dbReference type="Pfam" id="PF12697">
    <property type="entry name" value="Abhydrolase_6"/>
    <property type="match status" value="1"/>
</dbReference>
<dbReference type="OrthoDB" id="408373at2759"/>
<gene>
    <name evidence="2" type="ORF">AAE3_LOCUS11395</name>
</gene>
<dbReference type="AlphaFoldDB" id="A0A8S0WAZ0"/>
<dbReference type="PANTHER" id="PTHR43194">
    <property type="entry name" value="HYDROLASE ALPHA/BETA FOLD FAMILY"/>
    <property type="match status" value="1"/>
</dbReference>
<dbReference type="SUPFAM" id="SSF53474">
    <property type="entry name" value="alpha/beta-Hydrolases"/>
    <property type="match status" value="1"/>
</dbReference>
<organism evidence="2 3">
    <name type="scientific">Cyclocybe aegerita</name>
    <name type="common">Black poplar mushroom</name>
    <name type="synonym">Agrocybe aegerita</name>
    <dbReference type="NCBI Taxonomy" id="1973307"/>
    <lineage>
        <taxon>Eukaryota</taxon>
        <taxon>Fungi</taxon>
        <taxon>Dikarya</taxon>
        <taxon>Basidiomycota</taxon>
        <taxon>Agaricomycotina</taxon>
        <taxon>Agaricomycetes</taxon>
        <taxon>Agaricomycetidae</taxon>
        <taxon>Agaricales</taxon>
        <taxon>Agaricineae</taxon>
        <taxon>Bolbitiaceae</taxon>
        <taxon>Cyclocybe</taxon>
    </lineage>
</organism>
<protein>
    <recommendedName>
        <fullName evidence="1">AB hydrolase-1 domain-containing protein</fullName>
    </recommendedName>
</protein>
<dbReference type="Proteomes" id="UP000467700">
    <property type="component" value="Unassembled WGS sequence"/>
</dbReference>
<dbReference type="PANTHER" id="PTHR43194:SF2">
    <property type="entry name" value="PEROXISOMAL MEMBRANE PROTEIN LPX1"/>
    <property type="match status" value="1"/>
</dbReference>
<reference evidence="2 3" key="1">
    <citation type="submission" date="2020-01" db="EMBL/GenBank/DDBJ databases">
        <authorList>
            <person name="Gupta K D."/>
        </authorList>
    </citation>
    <scope>NUCLEOTIDE SEQUENCE [LARGE SCALE GENOMIC DNA]</scope>
</reference>
<dbReference type="InterPro" id="IPR000073">
    <property type="entry name" value="AB_hydrolase_1"/>
</dbReference>
<evidence type="ECO:0000313" key="2">
    <source>
        <dbReference type="EMBL" id="CAA7269178.1"/>
    </source>
</evidence>
<dbReference type="InterPro" id="IPR050228">
    <property type="entry name" value="Carboxylesterase_BioH"/>
</dbReference>
<dbReference type="InterPro" id="IPR029058">
    <property type="entry name" value="AB_hydrolase_fold"/>
</dbReference>
<comment type="caution">
    <text evidence="2">The sequence shown here is derived from an EMBL/GenBank/DDBJ whole genome shotgun (WGS) entry which is preliminary data.</text>
</comment>
<name>A0A8S0WAZ0_CYCAE</name>
<proteinExistence type="predicted"/>
<feature type="domain" description="AB hydrolase-1" evidence="1">
    <location>
        <begin position="38"/>
        <end position="280"/>
    </location>
</feature>
<accession>A0A8S0WAZ0</accession>
<sequence length="299" mass="32848">MPSNVPGPRVGQVQRVLKSSDGTEIFARATGRSDNPSLVFVHGLAFSGMVWDELFKDETLLRQFYLVSYDMRGHGRSGKPKREEDHASTLYADDFAAVVKAFNLKSPILIGWSLGGTVACDVCAHLPNTISGIVYVAGLPYIGPVMNTIATPKILGMLPGFFSTDDVVYSATTKIEFIDINFKDPNSVLVSVKWAWLGATVMQGPADSQLVLSRAQDPEKLHQAGLAGLPLLLINASADKLIQGDVVEKTVKPYFKDLEVHTVEGGSHVMFYEDQEEFVQVLMRFAKRVYRKKLPGSKL</sequence>
<keyword evidence="3" id="KW-1185">Reference proteome</keyword>